<evidence type="ECO:0000313" key="1">
    <source>
        <dbReference type="EMBL" id="PZW31904.1"/>
    </source>
</evidence>
<evidence type="ECO:0000313" key="2">
    <source>
        <dbReference type="Proteomes" id="UP000248806"/>
    </source>
</evidence>
<dbReference type="EMBL" id="QKUF01000005">
    <property type="protein sequence ID" value="PZW31904.1"/>
    <property type="molecule type" value="Genomic_DNA"/>
</dbReference>
<reference evidence="1 2" key="1">
    <citation type="submission" date="2018-06" db="EMBL/GenBank/DDBJ databases">
        <title>Genomic Encyclopedia of Archaeal and Bacterial Type Strains, Phase II (KMG-II): from individual species to whole genera.</title>
        <authorList>
            <person name="Goeker M."/>
        </authorList>
    </citation>
    <scope>NUCLEOTIDE SEQUENCE [LARGE SCALE GENOMIC DNA]</scope>
    <source>
        <strain evidence="1 2">ATCC BAA-1881</strain>
    </source>
</reference>
<gene>
    <name evidence="1" type="ORF">EI42_01929</name>
</gene>
<comment type="caution">
    <text evidence="1">The sequence shown here is derived from an EMBL/GenBank/DDBJ whole genome shotgun (WGS) entry which is preliminary data.</text>
</comment>
<name>A0A326U9V5_THEHA</name>
<sequence>MGGLMVQLLPGIFQVRRIGRRTGRLHGQLLPYVLHCESVDTEARHLRAYSWLRTDSGNPLRARRVKVGRILTFPRLFARRFSLADGSAPLCGAFDSGVGAARHRSAIASFLATESERDAHSYRSISLAGAASCNDCKRALYAHASGSHCLSSVLSAWEVARWCA</sequence>
<accession>A0A326U9V5</accession>
<organism evidence="1 2">
    <name type="scientific">Thermosporothrix hazakensis</name>
    <dbReference type="NCBI Taxonomy" id="644383"/>
    <lineage>
        <taxon>Bacteria</taxon>
        <taxon>Bacillati</taxon>
        <taxon>Chloroflexota</taxon>
        <taxon>Ktedonobacteria</taxon>
        <taxon>Ktedonobacterales</taxon>
        <taxon>Thermosporotrichaceae</taxon>
        <taxon>Thermosporothrix</taxon>
    </lineage>
</organism>
<keyword evidence="2" id="KW-1185">Reference proteome</keyword>
<dbReference type="AlphaFoldDB" id="A0A326U9V5"/>
<proteinExistence type="predicted"/>
<protein>
    <submittedName>
        <fullName evidence="1">Uncharacterized protein</fullName>
    </submittedName>
</protein>
<dbReference type="Proteomes" id="UP000248806">
    <property type="component" value="Unassembled WGS sequence"/>
</dbReference>